<keyword evidence="2" id="KW-1185">Reference proteome</keyword>
<dbReference type="InterPro" id="IPR050490">
    <property type="entry name" value="Bact_solute-bd_prot1"/>
</dbReference>
<gene>
    <name evidence="1" type="ORF">SAMN05421834_1465</name>
</gene>
<dbReference type="InterPro" id="IPR006059">
    <property type="entry name" value="SBP"/>
</dbReference>
<sequence>MRKNLLITITALLLVGLMAVPVFAQKTVLDFVWFSDGVEGEVLKDIIADYKEEHPDVDFNIIEVPYNELNTKIKTMVAGGNPPDLARVSNPGELSSALLNLNDSIGQDYLDNFVESTHPYVMVDGKMLAIPIDVTANGIIYNKDYFEAAGIDVPDTEEELDDLWTWEEWANALEKVVENSDARYGLAYDYSPHRWSTLLYQAGGSFFSKDWSEVTINSPEGERAVEFFVELHDRNIIPESIWLGGENPNTLFRSGLTAMHFAGNWMLTNYRDNIENFDWGVAYMPKGKIRSSVVGGKFVAGFKDSDNKEAAVDFLKYFSSQEVNAKFCEESLFLSARTDNSKLNYSFGSDMFEIFSNELAVSPPEAGSDWAYNEAMSRIYDDIRQNIVKSIQHEITPKEAVENMEELAKSEIENIEN</sequence>
<evidence type="ECO:0000313" key="2">
    <source>
        <dbReference type="Proteomes" id="UP000185669"/>
    </source>
</evidence>
<dbReference type="CDD" id="cd13585">
    <property type="entry name" value="PBP2_TMBP_like"/>
    <property type="match status" value="1"/>
</dbReference>
<accession>A0A1N7CC60</accession>
<dbReference type="SUPFAM" id="SSF53850">
    <property type="entry name" value="Periplasmic binding protein-like II"/>
    <property type="match status" value="1"/>
</dbReference>
<name>A0A1N7CC60_9FIRM</name>
<dbReference type="EMBL" id="FTNC01000046">
    <property type="protein sequence ID" value="SIR61162.1"/>
    <property type="molecule type" value="Genomic_DNA"/>
</dbReference>
<dbReference type="Pfam" id="PF01547">
    <property type="entry name" value="SBP_bac_1"/>
    <property type="match status" value="1"/>
</dbReference>
<reference evidence="2" key="1">
    <citation type="submission" date="2017-01" db="EMBL/GenBank/DDBJ databases">
        <authorList>
            <person name="Varghese N."/>
            <person name="Submissions S."/>
        </authorList>
    </citation>
    <scope>NUCLEOTIDE SEQUENCE [LARGE SCALE GENOMIC DNA]</scope>
    <source>
        <strain evidence="2">ATCC 700103</strain>
    </source>
</reference>
<dbReference type="Proteomes" id="UP000185669">
    <property type="component" value="Unassembled WGS sequence"/>
</dbReference>
<dbReference type="STRING" id="56779.SAMN05421834_1465"/>
<dbReference type="PANTHER" id="PTHR43649">
    <property type="entry name" value="ARABINOSE-BINDING PROTEIN-RELATED"/>
    <property type="match status" value="1"/>
</dbReference>
<dbReference type="OrthoDB" id="9795467at2"/>
<dbReference type="PANTHER" id="PTHR43649:SF12">
    <property type="entry name" value="DIACETYLCHITOBIOSE BINDING PROTEIN DASA"/>
    <property type="match status" value="1"/>
</dbReference>
<organism evidence="1 2">
    <name type="scientific">Halanaerobium kushneri</name>
    <dbReference type="NCBI Taxonomy" id="56779"/>
    <lineage>
        <taxon>Bacteria</taxon>
        <taxon>Bacillati</taxon>
        <taxon>Bacillota</taxon>
        <taxon>Clostridia</taxon>
        <taxon>Halanaerobiales</taxon>
        <taxon>Halanaerobiaceae</taxon>
        <taxon>Halanaerobium</taxon>
    </lineage>
</organism>
<dbReference type="Gene3D" id="3.40.190.10">
    <property type="entry name" value="Periplasmic binding protein-like II"/>
    <property type="match status" value="1"/>
</dbReference>
<dbReference type="AlphaFoldDB" id="A0A1N7CC60"/>
<dbReference type="RefSeq" id="WP_076546260.1">
    <property type="nucleotide sequence ID" value="NZ_FTNC01000046.1"/>
</dbReference>
<proteinExistence type="predicted"/>
<evidence type="ECO:0000313" key="1">
    <source>
        <dbReference type="EMBL" id="SIR61162.1"/>
    </source>
</evidence>
<protein>
    <submittedName>
        <fullName evidence="1">Carbohydrate ABC transporter substrate-binding protein, CUT1 family</fullName>
    </submittedName>
</protein>